<dbReference type="PROSITE" id="PS50937">
    <property type="entry name" value="HTH_MERR_2"/>
    <property type="match status" value="1"/>
</dbReference>
<dbReference type="PANTHER" id="PTHR30204:SF97">
    <property type="entry name" value="MERR FAMILY REGULATORY PROTEIN"/>
    <property type="match status" value="1"/>
</dbReference>
<feature type="domain" description="HTH merR-type" evidence="2">
    <location>
        <begin position="4"/>
        <end position="73"/>
    </location>
</feature>
<evidence type="ECO:0000256" key="1">
    <source>
        <dbReference type="ARBA" id="ARBA00023125"/>
    </source>
</evidence>
<dbReference type="PANTHER" id="PTHR30204">
    <property type="entry name" value="REDOX-CYCLING DRUG-SENSING TRANSCRIPTIONAL ACTIVATOR SOXR"/>
    <property type="match status" value="1"/>
</dbReference>
<keyword evidence="4" id="KW-1185">Reference proteome</keyword>
<organism evidence="3 4">
    <name type="scientific">Paenibacillus xanthanilyticus</name>
    <dbReference type="NCBI Taxonomy" id="1783531"/>
    <lineage>
        <taxon>Bacteria</taxon>
        <taxon>Bacillati</taxon>
        <taxon>Bacillota</taxon>
        <taxon>Bacilli</taxon>
        <taxon>Bacillales</taxon>
        <taxon>Paenibacillaceae</taxon>
        <taxon>Paenibacillus</taxon>
    </lineage>
</organism>
<gene>
    <name evidence="3" type="ORF">ACFOZ8_09040</name>
</gene>
<name>A0ABV8K1Z3_9BACL</name>
<dbReference type="Proteomes" id="UP001595715">
    <property type="component" value="Unassembled WGS sequence"/>
</dbReference>
<dbReference type="Pfam" id="PF13411">
    <property type="entry name" value="MerR_1"/>
    <property type="match status" value="1"/>
</dbReference>
<proteinExistence type="predicted"/>
<keyword evidence="1" id="KW-0238">DNA-binding</keyword>
<protein>
    <submittedName>
        <fullName evidence="3">MerR family transcriptional regulator</fullName>
    </submittedName>
</protein>
<comment type="caution">
    <text evidence="3">The sequence shown here is derived from an EMBL/GenBank/DDBJ whole genome shotgun (WGS) entry which is preliminary data.</text>
</comment>
<evidence type="ECO:0000259" key="2">
    <source>
        <dbReference type="PROSITE" id="PS50937"/>
    </source>
</evidence>
<accession>A0ABV8K1Z3</accession>
<dbReference type="InterPro" id="IPR009061">
    <property type="entry name" value="DNA-bd_dom_put_sf"/>
</dbReference>
<dbReference type="SUPFAM" id="SSF46955">
    <property type="entry name" value="Putative DNA-binding domain"/>
    <property type="match status" value="1"/>
</dbReference>
<dbReference type="Gene3D" id="1.10.1660.10">
    <property type="match status" value="1"/>
</dbReference>
<evidence type="ECO:0000313" key="3">
    <source>
        <dbReference type="EMBL" id="MFC4099802.1"/>
    </source>
</evidence>
<reference evidence="4" key="1">
    <citation type="journal article" date="2019" name="Int. J. Syst. Evol. Microbiol.">
        <title>The Global Catalogue of Microorganisms (GCM) 10K type strain sequencing project: providing services to taxonomists for standard genome sequencing and annotation.</title>
        <authorList>
            <consortium name="The Broad Institute Genomics Platform"/>
            <consortium name="The Broad Institute Genome Sequencing Center for Infectious Disease"/>
            <person name="Wu L."/>
            <person name="Ma J."/>
        </authorList>
    </citation>
    <scope>NUCLEOTIDE SEQUENCE [LARGE SCALE GENOMIC DNA]</scope>
    <source>
        <strain evidence="4">IBRC-M 10987</strain>
    </source>
</reference>
<dbReference type="RefSeq" id="WP_377718479.1">
    <property type="nucleotide sequence ID" value="NZ_JBHSAM010000020.1"/>
</dbReference>
<dbReference type="InterPro" id="IPR000551">
    <property type="entry name" value="MerR-type_HTH_dom"/>
</dbReference>
<dbReference type="EMBL" id="JBHSAM010000020">
    <property type="protein sequence ID" value="MFC4099802.1"/>
    <property type="molecule type" value="Genomic_DNA"/>
</dbReference>
<evidence type="ECO:0000313" key="4">
    <source>
        <dbReference type="Proteomes" id="UP001595715"/>
    </source>
</evidence>
<dbReference type="InterPro" id="IPR047057">
    <property type="entry name" value="MerR_fam"/>
</dbReference>
<dbReference type="SMART" id="SM00422">
    <property type="entry name" value="HTH_MERR"/>
    <property type="match status" value="1"/>
</dbReference>
<sequence>MHTHLTISELARLMDVSVHQIRYFEEKGILNPAFTGDNQYRMYGIEEIYRLSHILLLRELEVPVGDIQVALASYAPEDYEALLNRSMARIAAEIDRLHQLRDFTGRLLDRRAIWSHTAKDACCEIKMLETRRLTRWIPLPDKETLHARHLAERKPSQGGLFKSDLHFVYGMEEESALYIVTAPGEKADLVLEAGEYLVSWTSLADDDELEREIENLLRQAEQWVLERSGPVVVIEDSYMSMFDNGKLLYEIQFAVNRTRAVGV</sequence>
<dbReference type="PRINTS" id="PR00040">
    <property type="entry name" value="HTHMERR"/>
</dbReference>